<proteinExistence type="predicted"/>
<protein>
    <submittedName>
        <fullName evidence="1">Uncharacterized protein</fullName>
    </submittedName>
</protein>
<accession>X1BSS4</accession>
<evidence type="ECO:0000313" key="1">
    <source>
        <dbReference type="EMBL" id="GAG87238.1"/>
    </source>
</evidence>
<dbReference type="AlphaFoldDB" id="X1BSS4"/>
<name>X1BSS4_9ZZZZ</name>
<organism evidence="1">
    <name type="scientific">marine sediment metagenome</name>
    <dbReference type="NCBI Taxonomy" id="412755"/>
    <lineage>
        <taxon>unclassified sequences</taxon>
        <taxon>metagenomes</taxon>
        <taxon>ecological metagenomes</taxon>
    </lineage>
</organism>
<sequence length="108" mass="12881">MEIKNEFKEYFKNGYKVMRSPMLISKLNDQEYKILKEVYNIQTKKEELLLNIGKHLIIIRKNGDQKEFITDKIEVINIVEKQYNYQLEPIGSNIRFHYLATGGIKNLK</sequence>
<reference evidence="1" key="1">
    <citation type="journal article" date="2014" name="Front. Microbiol.">
        <title>High frequency of phylogenetically diverse reductive dehalogenase-homologous genes in deep subseafloor sedimentary metagenomes.</title>
        <authorList>
            <person name="Kawai M."/>
            <person name="Futagami T."/>
            <person name="Toyoda A."/>
            <person name="Takaki Y."/>
            <person name="Nishi S."/>
            <person name="Hori S."/>
            <person name="Arai W."/>
            <person name="Tsubouchi T."/>
            <person name="Morono Y."/>
            <person name="Uchiyama I."/>
            <person name="Ito T."/>
            <person name="Fujiyama A."/>
            <person name="Inagaki F."/>
            <person name="Takami H."/>
        </authorList>
    </citation>
    <scope>NUCLEOTIDE SEQUENCE</scope>
    <source>
        <strain evidence="1">Expedition CK06-06</strain>
    </source>
</reference>
<gene>
    <name evidence="1" type="ORF">S01H4_28644</name>
</gene>
<dbReference type="EMBL" id="BART01014306">
    <property type="protein sequence ID" value="GAG87238.1"/>
    <property type="molecule type" value="Genomic_DNA"/>
</dbReference>
<comment type="caution">
    <text evidence="1">The sequence shown here is derived from an EMBL/GenBank/DDBJ whole genome shotgun (WGS) entry which is preliminary data.</text>
</comment>